<gene>
    <name evidence="1" type="ORF">BAE44_0007150</name>
</gene>
<dbReference type="AlphaFoldDB" id="A0A1E5W387"/>
<feature type="non-terminal residue" evidence="1">
    <location>
        <position position="1"/>
    </location>
</feature>
<proteinExistence type="predicted"/>
<protein>
    <submittedName>
        <fullName evidence="1">Uncharacterized protein</fullName>
    </submittedName>
</protein>
<evidence type="ECO:0000313" key="2">
    <source>
        <dbReference type="Proteomes" id="UP000095767"/>
    </source>
</evidence>
<dbReference type="Proteomes" id="UP000095767">
    <property type="component" value="Unassembled WGS sequence"/>
</dbReference>
<keyword evidence="2" id="KW-1185">Reference proteome</keyword>
<dbReference type="EMBL" id="LWDX02022634">
    <property type="protein sequence ID" value="OEL31831.1"/>
    <property type="molecule type" value="Genomic_DNA"/>
</dbReference>
<comment type="caution">
    <text evidence="1">The sequence shown here is derived from an EMBL/GenBank/DDBJ whole genome shotgun (WGS) entry which is preliminary data.</text>
</comment>
<name>A0A1E5W387_9POAL</name>
<accession>A0A1E5W387</accession>
<dbReference type="PANTHER" id="PTHR33026:SF7">
    <property type="entry name" value="OS03G0100275 PROTEIN"/>
    <property type="match status" value="1"/>
</dbReference>
<evidence type="ECO:0000313" key="1">
    <source>
        <dbReference type="EMBL" id="OEL31831.1"/>
    </source>
</evidence>
<dbReference type="PANTHER" id="PTHR33026">
    <property type="entry name" value="OS06G0360600 PROTEIN"/>
    <property type="match status" value="1"/>
</dbReference>
<reference evidence="1 2" key="1">
    <citation type="submission" date="2016-09" db="EMBL/GenBank/DDBJ databases">
        <title>The draft genome of Dichanthelium oligosanthes: A C3 panicoid grass species.</title>
        <authorList>
            <person name="Studer A.J."/>
            <person name="Schnable J.C."/>
            <person name="Brutnell T.P."/>
        </authorList>
    </citation>
    <scope>NUCLEOTIDE SEQUENCE [LARGE SCALE GENOMIC DNA]</scope>
    <source>
        <strain evidence="2">cv. Kellogg 1175</strain>
        <tissue evidence="1">Leaf</tissue>
    </source>
</reference>
<sequence>LCWTFFGLRIQPLKARAHPMWEYSDRTDPTRESEEDLPWPEVASWITDMVLGDATSVFNNHPLPLSLAN</sequence>
<organism evidence="1 2">
    <name type="scientific">Dichanthelium oligosanthes</name>
    <dbReference type="NCBI Taxonomy" id="888268"/>
    <lineage>
        <taxon>Eukaryota</taxon>
        <taxon>Viridiplantae</taxon>
        <taxon>Streptophyta</taxon>
        <taxon>Embryophyta</taxon>
        <taxon>Tracheophyta</taxon>
        <taxon>Spermatophyta</taxon>
        <taxon>Magnoliopsida</taxon>
        <taxon>Liliopsida</taxon>
        <taxon>Poales</taxon>
        <taxon>Poaceae</taxon>
        <taxon>PACMAD clade</taxon>
        <taxon>Panicoideae</taxon>
        <taxon>Panicodae</taxon>
        <taxon>Paniceae</taxon>
        <taxon>Dichantheliinae</taxon>
        <taxon>Dichanthelium</taxon>
    </lineage>
</organism>